<sequence length="240" mass="28676">MKILFLSIIAASYRKLTIGEPNNHNFVYMDKNIPSDDFSDLYSLKVGRLDKRKNERSHVVIHGGKLYFYNYRDYFHFSLAEDQMKVILKRTTLYPKVEYYKSKRPKRLTFNELNKNLKDETKDTKYDFFKEYKKSKNLLKDQNDFNKKNKNENNVNKVKESEYEENESKKFVKRLKKGNNKINRNNLIEEPNDSNDIQSDSDLMENNGFDLLCKANNNFIRLEKEGNTNECLTYFNGLLY</sequence>
<gene>
    <name evidence="2" type="ORF">A0H76_321</name>
</gene>
<dbReference type="AlphaFoldDB" id="A0A1X0QCC8"/>
<organism evidence="2 3">
    <name type="scientific">Hepatospora eriocheir</name>
    <dbReference type="NCBI Taxonomy" id="1081669"/>
    <lineage>
        <taxon>Eukaryota</taxon>
        <taxon>Fungi</taxon>
        <taxon>Fungi incertae sedis</taxon>
        <taxon>Microsporidia</taxon>
        <taxon>Hepatosporidae</taxon>
        <taxon>Hepatospora</taxon>
    </lineage>
</organism>
<protein>
    <submittedName>
        <fullName evidence="2">Uncharacterized protein</fullName>
    </submittedName>
</protein>
<dbReference type="Proteomes" id="UP000192501">
    <property type="component" value="Unassembled WGS sequence"/>
</dbReference>
<evidence type="ECO:0000313" key="2">
    <source>
        <dbReference type="EMBL" id="ORD97323.1"/>
    </source>
</evidence>
<evidence type="ECO:0000256" key="1">
    <source>
        <dbReference type="SAM" id="MobiDB-lite"/>
    </source>
</evidence>
<feature type="region of interest" description="Disordered" evidence="1">
    <location>
        <begin position="143"/>
        <end position="162"/>
    </location>
</feature>
<proteinExistence type="predicted"/>
<comment type="caution">
    <text evidence="2">The sequence shown here is derived from an EMBL/GenBank/DDBJ whole genome shotgun (WGS) entry which is preliminary data.</text>
</comment>
<name>A0A1X0QCC8_9MICR</name>
<evidence type="ECO:0000313" key="3">
    <source>
        <dbReference type="Proteomes" id="UP000192501"/>
    </source>
</evidence>
<reference evidence="2 3" key="1">
    <citation type="journal article" date="2017" name="Environ. Microbiol.">
        <title>Decay of the glycolytic pathway and adaptation to intranuclear parasitism within Enterocytozoonidae microsporidia.</title>
        <authorList>
            <person name="Wiredu Boakye D."/>
            <person name="Jaroenlak P."/>
            <person name="Prachumwat A."/>
            <person name="Williams T.A."/>
            <person name="Bateman K.S."/>
            <person name="Itsathitphaisarn O."/>
            <person name="Sritunyalucksana K."/>
            <person name="Paszkiewicz K.H."/>
            <person name="Moore K.A."/>
            <person name="Stentiford G.D."/>
            <person name="Williams B.A."/>
        </authorList>
    </citation>
    <scope>NUCLEOTIDE SEQUENCE [LARGE SCALE GENOMIC DNA]</scope>
    <source>
        <strain evidence="3">canceri</strain>
    </source>
</reference>
<dbReference type="EMBL" id="LTAI01001038">
    <property type="protein sequence ID" value="ORD97323.1"/>
    <property type="molecule type" value="Genomic_DNA"/>
</dbReference>
<dbReference type="VEuPathDB" id="MicrosporidiaDB:HERIO_366"/>
<dbReference type="VEuPathDB" id="MicrosporidiaDB:A0H76_321"/>
<accession>A0A1X0QCC8</accession>